<dbReference type="Pfam" id="PF00501">
    <property type="entry name" value="AMP-binding"/>
    <property type="match status" value="4"/>
</dbReference>
<dbReference type="STRING" id="145857.GA0070616_5108"/>
<dbReference type="PROSITE" id="PS00455">
    <property type="entry name" value="AMP_BINDING"/>
    <property type="match status" value="2"/>
</dbReference>
<dbReference type="InterPro" id="IPR045851">
    <property type="entry name" value="AMP-bd_C_sf"/>
</dbReference>
<feature type="region of interest" description="Disordered" evidence="4">
    <location>
        <begin position="489"/>
        <end position="508"/>
    </location>
</feature>
<protein>
    <submittedName>
        <fullName evidence="6">Amino acid adenylation domain-containing protein</fullName>
    </submittedName>
</protein>
<dbReference type="Gene3D" id="3.30.300.30">
    <property type="match status" value="3"/>
</dbReference>
<dbReference type="GO" id="GO:0006508">
    <property type="term" value="P:proteolysis"/>
    <property type="evidence" value="ECO:0007669"/>
    <property type="project" value="InterPro"/>
</dbReference>
<gene>
    <name evidence="6" type="ORF">GA0070616_5108</name>
</gene>
<dbReference type="GO" id="GO:0031177">
    <property type="term" value="F:phosphopantetheine binding"/>
    <property type="evidence" value="ECO:0007669"/>
    <property type="project" value="InterPro"/>
</dbReference>
<dbReference type="InterPro" id="IPR020845">
    <property type="entry name" value="AMP-binding_CS"/>
</dbReference>
<evidence type="ECO:0000259" key="5">
    <source>
        <dbReference type="PROSITE" id="PS50075"/>
    </source>
</evidence>
<dbReference type="InterPro" id="IPR010071">
    <property type="entry name" value="AA_adenyl_dom"/>
</dbReference>
<dbReference type="Gene3D" id="3.30.559.10">
    <property type="entry name" value="Chloramphenicol acetyltransferase-like domain"/>
    <property type="match status" value="3"/>
</dbReference>
<dbReference type="SMART" id="SM00823">
    <property type="entry name" value="PKS_PP"/>
    <property type="match status" value="3"/>
</dbReference>
<dbReference type="CDD" id="cd19540">
    <property type="entry name" value="LCL_NRPS-like"/>
    <property type="match status" value="3"/>
</dbReference>
<dbReference type="InterPro" id="IPR036736">
    <property type="entry name" value="ACP-like_sf"/>
</dbReference>
<keyword evidence="3" id="KW-0597">Phosphoprotein</keyword>
<dbReference type="Gene3D" id="3.40.50.980">
    <property type="match status" value="4"/>
</dbReference>
<evidence type="ECO:0000256" key="3">
    <source>
        <dbReference type="ARBA" id="ARBA00022553"/>
    </source>
</evidence>
<dbReference type="GO" id="GO:0004190">
    <property type="term" value="F:aspartic-type endopeptidase activity"/>
    <property type="evidence" value="ECO:0007669"/>
    <property type="project" value="InterPro"/>
</dbReference>
<dbReference type="CDD" id="cd12117">
    <property type="entry name" value="A_NRPS_Srf_like"/>
    <property type="match status" value="2"/>
</dbReference>
<feature type="domain" description="Carrier" evidence="5">
    <location>
        <begin position="3096"/>
        <end position="3171"/>
    </location>
</feature>
<evidence type="ECO:0000256" key="4">
    <source>
        <dbReference type="SAM" id="MobiDB-lite"/>
    </source>
</evidence>
<dbReference type="GO" id="GO:0005829">
    <property type="term" value="C:cytosol"/>
    <property type="evidence" value="ECO:0007669"/>
    <property type="project" value="TreeGrafter"/>
</dbReference>
<dbReference type="NCBIfam" id="TIGR01733">
    <property type="entry name" value="AA-adenyl-dom"/>
    <property type="match status" value="3"/>
</dbReference>
<dbReference type="InterPro" id="IPR001031">
    <property type="entry name" value="Thioesterase"/>
</dbReference>
<dbReference type="PANTHER" id="PTHR45527:SF1">
    <property type="entry name" value="FATTY ACID SYNTHASE"/>
    <property type="match status" value="1"/>
</dbReference>
<dbReference type="SUPFAM" id="SSF56801">
    <property type="entry name" value="Acetyl-CoA synthetase-like"/>
    <property type="match status" value="3"/>
</dbReference>
<dbReference type="EMBL" id="FMHT01000003">
    <property type="protein sequence ID" value="SCL34981.1"/>
    <property type="molecule type" value="Genomic_DNA"/>
</dbReference>
<feature type="domain" description="Carrier" evidence="5">
    <location>
        <begin position="978"/>
        <end position="1053"/>
    </location>
</feature>
<evidence type="ECO:0000313" key="6">
    <source>
        <dbReference type="EMBL" id="SCL34981.1"/>
    </source>
</evidence>
<dbReference type="InterPro" id="IPR029058">
    <property type="entry name" value="AB_hydrolase_fold"/>
</dbReference>
<dbReference type="PROSITE" id="PS00141">
    <property type="entry name" value="ASP_PROTEASE"/>
    <property type="match status" value="1"/>
</dbReference>
<dbReference type="Pfam" id="PF13193">
    <property type="entry name" value="AMP-binding_C"/>
    <property type="match status" value="3"/>
</dbReference>
<feature type="compositionally biased region" description="Low complexity" evidence="4">
    <location>
        <begin position="3386"/>
        <end position="3417"/>
    </location>
</feature>
<dbReference type="RefSeq" id="WP_091088276.1">
    <property type="nucleotide sequence ID" value="NZ_FMHT01000003.1"/>
</dbReference>
<dbReference type="InterPro" id="IPR020802">
    <property type="entry name" value="TesA-like"/>
</dbReference>
<dbReference type="FunFam" id="3.30.300.30:FF:000010">
    <property type="entry name" value="Enterobactin synthetase component F"/>
    <property type="match status" value="2"/>
</dbReference>
<feature type="region of interest" description="Disordered" evidence="4">
    <location>
        <begin position="1"/>
        <end position="21"/>
    </location>
</feature>
<name>A0A1C6SZP3_9ACTN</name>
<dbReference type="SUPFAM" id="SSF47336">
    <property type="entry name" value="ACP-like"/>
    <property type="match status" value="3"/>
</dbReference>
<feature type="region of interest" description="Disordered" evidence="4">
    <location>
        <begin position="3386"/>
        <end position="3426"/>
    </location>
</feature>
<reference evidence="6 7" key="1">
    <citation type="submission" date="2016-06" db="EMBL/GenBank/DDBJ databases">
        <authorList>
            <person name="Kjaerup R.B."/>
            <person name="Dalgaard T.S."/>
            <person name="Juul-Madsen H.R."/>
        </authorList>
    </citation>
    <scope>NUCLEOTIDE SEQUENCE [LARGE SCALE GENOMIC DNA]</scope>
    <source>
        <strain evidence="6 7">DSM 43818</strain>
    </source>
</reference>
<organism evidence="6 7">
    <name type="scientific">Micromonospora nigra</name>
    <dbReference type="NCBI Taxonomy" id="145857"/>
    <lineage>
        <taxon>Bacteria</taxon>
        <taxon>Bacillati</taxon>
        <taxon>Actinomycetota</taxon>
        <taxon>Actinomycetes</taxon>
        <taxon>Micromonosporales</taxon>
        <taxon>Micromonosporaceae</taxon>
        <taxon>Micromonospora</taxon>
    </lineage>
</organism>
<dbReference type="InterPro" id="IPR023213">
    <property type="entry name" value="CAT-like_dom_sf"/>
</dbReference>
<evidence type="ECO:0000256" key="2">
    <source>
        <dbReference type="ARBA" id="ARBA00022450"/>
    </source>
</evidence>
<dbReference type="SUPFAM" id="SSF53474">
    <property type="entry name" value="alpha/beta-Hydrolases"/>
    <property type="match status" value="1"/>
</dbReference>
<dbReference type="PANTHER" id="PTHR45527">
    <property type="entry name" value="NONRIBOSOMAL PEPTIDE SYNTHETASE"/>
    <property type="match status" value="1"/>
</dbReference>
<dbReference type="Gene3D" id="3.40.50.1820">
    <property type="entry name" value="alpha/beta hydrolase"/>
    <property type="match status" value="1"/>
</dbReference>
<dbReference type="FunFam" id="3.40.50.980:FF:000001">
    <property type="entry name" value="Non-ribosomal peptide synthetase"/>
    <property type="match status" value="1"/>
</dbReference>
<dbReference type="InterPro" id="IPR000873">
    <property type="entry name" value="AMP-dep_synth/lig_dom"/>
</dbReference>
<dbReference type="NCBIfam" id="NF003417">
    <property type="entry name" value="PRK04813.1"/>
    <property type="match status" value="3"/>
</dbReference>
<dbReference type="InterPro" id="IPR001969">
    <property type="entry name" value="Aspartic_peptidase_AS"/>
</dbReference>
<evidence type="ECO:0000256" key="1">
    <source>
        <dbReference type="ARBA" id="ARBA00001957"/>
    </source>
</evidence>
<dbReference type="PROSITE" id="PS00012">
    <property type="entry name" value="PHOSPHOPANTETHEINE"/>
    <property type="match status" value="3"/>
</dbReference>
<dbReference type="Proteomes" id="UP000199699">
    <property type="component" value="Unassembled WGS sequence"/>
</dbReference>
<keyword evidence="2" id="KW-0596">Phosphopantetheine</keyword>
<dbReference type="GO" id="GO:0044550">
    <property type="term" value="P:secondary metabolite biosynthetic process"/>
    <property type="evidence" value="ECO:0007669"/>
    <property type="project" value="TreeGrafter"/>
</dbReference>
<accession>A0A1C6SZP3</accession>
<dbReference type="Gene3D" id="2.30.38.10">
    <property type="entry name" value="Luciferase, Domain 3"/>
    <property type="match status" value="2"/>
</dbReference>
<dbReference type="InterPro" id="IPR006162">
    <property type="entry name" value="Ppantetheine_attach_site"/>
</dbReference>
<dbReference type="FunFam" id="2.30.38.10:FF:000001">
    <property type="entry name" value="Non-ribosomal peptide synthetase PvdI"/>
    <property type="match status" value="1"/>
</dbReference>
<dbReference type="PROSITE" id="PS50075">
    <property type="entry name" value="CARRIER"/>
    <property type="match status" value="3"/>
</dbReference>
<dbReference type="CDD" id="cd05930">
    <property type="entry name" value="A_NRPS"/>
    <property type="match status" value="1"/>
</dbReference>
<dbReference type="InterPro" id="IPR020806">
    <property type="entry name" value="PKS_PP-bd"/>
</dbReference>
<dbReference type="InterPro" id="IPR042099">
    <property type="entry name" value="ANL_N_sf"/>
</dbReference>
<dbReference type="Pfam" id="PF00550">
    <property type="entry name" value="PP-binding"/>
    <property type="match status" value="3"/>
</dbReference>
<dbReference type="Gene3D" id="3.40.50.12780">
    <property type="entry name" value="N-terminal domain of ligase-like"/>
    <property type="match status" value="1"/>
</dbReference>
<dbReference type="GO" id="GO:0008610">
    <property type="term" value="P:lipid biosynthetic process"/>
    <property type="evidence" value="ECO:0007669"/>
    <property type="project" value="UniProtKB-ARBA"/>
</dbReference>
<evidence type="ECO:0000313" key="7">
    <source>
        <dbReference type="Proteomes" id="UP000199699"/>
    </source>
</evidence>
<feature type="domain" description="Carrier" evidence="5">
    <location>
        <begin position="2042"/>
        <end position="2117"/>
    </location>
</feature>
<dbReference type="Pfam" id="PF00975">
    <property type="entry name" value="Thioesterase"/>
    <property type="match status" value="1"/>
</dbReference>
<dbReference type="InterPro" id="IPR009081">
    <property type="entry name" value="PP-bd_ACP"/>
</dbReference>
<keyword evidence="7" id="KW-1185">Reference proteome</keyword>
<sequence>MPSIDHAGPAPTSAAGPRPTVILDGGPLAGPAVEVDEAFTARVHADPDHPAVVAGVTRLSYAELDAAVARRADRLRAEGAGPGRLVAVHRPRGVEAVVAILAALRAGAAYLPLDPGAPTARTEAILADACAGAPPTLDEVAARGELVLPGAAVPVDTAYVIYTSGSTGTPNGVVVGRDALAHFVAGAVDRYGVTPADRVLQFAPLHFDASVEEVFVTLCTGATLVLRADDMLDVPDLLAGCATHGITLLDLPTAYWHELAYALSTGTVSLPPALRTVVIGGEAALPERVRRWRRAVGDRVRLLNTYGPTEATVVATVADLSTHDGGDVPIGRPLPGVRAALVDGELWLLGGGLAHGYLGRPELTVRRFTTLDGRAAYRTGDLVRVRPDGQLGYLGRVDDEVKINGHRIDPVAVESVLLTLTGVREAAVVAQELGDGVRRLVAYVVGDVTAGQVRAYLAERLPAPAVPGVVDLVAALPRSSTGKIDRGRLRAADPTRTAGRPEPAGWRPAPGEELVPLSYAQRRLWFLHRLEGPSATYHVPVVLALSGVPERAALDAAVADVVARHEVLRTVFPSVDGEPVQRVLPTSGVRLSVVECPAAEVAARVAEFTAGTFDIGVDEPLRVRLFVTGAESTLVLLLHHIATDGWSMAPLLRDLATAYAARVAGHAPDREPLPVQYADYTLWQRELLGEESDPDSVLATQLAWWRDTLAGAPAVLDLPTDRPRPAEPTFEGASVRGLLDADTHRRLRDLGETCQATGFMVFHAALAATLTRLGAGDDVPIGTPVAGRPDEALHDLVGFFVNTLVLRTDTSGDPGFADLLTRVCEADLAAYAHEEVPFDLVVERLNPARSLAYHPFFQVMLTVDTPPGDELRILDLDARITPAGLDTAKFDLSVSCVPGDDGGVEVWLQYATDLFDADTAQLLLAAYLRLLRAVAADPAAALGTLDVLTDADRAGLDARRAAVRAAVADRARSHAAETGDPVRTELLCGLFAEVLSLPSVGPDDDFFALGGHSMLAVRLANRLRTVLDTDVGIRDLFLAPSPAALERRLGQLAAAARPALAPVVAPTGRVPLSYAQRRLWFLAELGGPSAVYNLPVVLRPATALDPAPLAAALADLAARHEVLGTVYRSADGEPYQMVVAGARPPLTVLDVPADDLAEAIDTACGHVFDLSADLPLRAWLLRPTGGGQPGQVLVVLTHHIASDGWSTGPLLRDLAEAYAARAAGHAPGWEPLPVQYADYTLWQRELLGAADDPDSLLGRQLAWWRGTLDGVPQVLELPTDRPRPAEASQRGEIVPFRLDADTHAGVLRLAQEHGATVFMVLQSALAALLARLGAGTDVPIGTVVAGRGDEALDDLVGFFVNTLVLRTDVSGDPSFAELVARVRDADLAAYDHQDVPFERLVEELNPTRSTAHHPLVQVMLVLQNADGGDPEPASALAGEELSFRAGVAKFDLTLAVREYHDPAGGPAGITGAVEYAVDLFDPGTVSRFADTLARLLAAVVADPGTRVGDVELLTAEQRHEVVHAFNDTTPAGRPDERITDVFARRVAADPHRTALVHGDARMSYGELDAEANRLARHLAALGVRRGDVVGVLLDRGLPMAVAVLATLKAGAAYALLDPEFPDARLTALVPDASLTALVTDAALAARLGAARPARTVLLDRAAATLDALPASPLDLPGDPGDPACVMFTSGSTGRPKGALSPHRAVVGTLCGQTFVDFGPDQVWLQAAPVSWDAFALEFWGALLNGATVVLHPGQRPEPARIADLVAAHGVTTLWLSAGLFNVLLDEHPDALAAVDQVVTGGEAPSVEHLARARRRFTGLRLVHGYGPVESMIFTNCHPVDTPPATAPVPVGAPLADRRCLVLDGRLRPVPVGVTGELYVAGTGLADGYLHRAGITAAAFVADPFGPAGSRMYRTGDLARWTPSGAVEILGRADDQVKIRGFRIEPGEVAAVLARHPDVGRVAVVVREDRPGDKRLVAYLTPGEPGVQPTVADLRRAAAEALPAHLVPAAFVVLDALPLTANGKVDRAALPAPHHTAGTPSRAPRTPAEQLMCDLFAEVLDVDRVGVDDDFFALGGHSLLAAKLVNRVRAVWAAEIGVRDLFQAPTPAGLERRVARSSGTGTRAPLTPAARTGRLPLSYAQHRLWFLAELGGPGTVYNIPVALRLDAELDPDALAAALADLAARHEVLRTVYRAVDGEPHQLVLDGAHPELTVLDVAADAVAAAVDAAAGHVFDLSTDLPLRAWLLRPDGDRQVLVLLVHHIAADGWSMGPLLRDLSTAYRARIDGTTPDWAPLPVQYADYTLWQRELLGAADDPAGLLARQLAWWRGTLDGVPQVLELPTDRPRPAEASHRGEVVPFTLDADTHEAVRRLARACGATVFMVLQSALAVVLARLGAGTDVPIGTVVAGRGDEALDDLVGFFVNTLVLRTDVSGDPSFAELVARVRDADLAAYDHQDVPFERLVEELNPTRSTAHHPLVQVMLLVQNTAEVDPTGSPFAGDEIGLDTGTVKFDLTLSVRETHDTAGGPAGLRGVLEYATDLFDPTTATLLTRRLARLVRAVAADPDRPVGDVDLLDADERRLLHGLNDTAVPVARGCVHEAFREQARRTPDRTALTCGDRRLSYAGLDRAANALAHRLIAAGVRPQSTVGVLLPRGVDLVVATLAVLKCGAAYVPVGTALPTARVRTVLADSGATVLLTDVAHRPAVAAERDHGTVVVECATPAGAPDHDPAVDVGEQALMYVMFTSGSTGRPKGVGVTHRNVRDLVADRCWDAGHHRRMLVHSQYGFDSSTYEMWVPLLHGGELVVAEGDSTDLRELARTIERYDVTAAYFTMGLFHVMADEGLDTLARLKEVWTGGDVASPAAVRRVLDHCPDTVLVHSYGPTEVTFASHHQRFETADRRFTGVHLGRLLDNTRAYVLDDRLRPVPLGGTGELYLAGEQVARGYLGRPALTAERFVADPFDPTGGRMYRTGDLVAWTSTGDLRFVGRADGQVKIRGFRIEPAEVEAVLGAQAGVGQVAVVVREDRPGDKRLVGYVVPADGADVDEATLVDAAARQLPGYMVPSAVLVLDRLPVTANGKLDRRALPAPQHGTAAGRAPRTPAEQRLCALFAEMLGVGRVGPDDNFFDLGGHSLLATRLIARARTELGLDRAVRDLFQRPTPAGLLGDGADDGTATGVLLPLRTTGTRPPLFCVHPGAGMSWSYAGLTQHLGPDQPVYGLQTRALSTPGYRAGGVGELAEDYLAEIRRVQPHGPYRLLGWSFGGVVAHAMATRLQAMGEEVELLALMDAYPVPAEQATRPRDDREVMRMLVGDDTDDLPDGFLDRYDPHAVVEVLRRRDPVLAGFTGAEVHALVLAAVNHAEIMAAYRPEVFTGDLLFFSAGRAGADTTAGRAGADTTAGRAGADTTAGRAGADTTAGRAGDGAGADRLTPARWLPHLDGHLECHDIDTTHLRMTESEPLAEIGGILAGKLSGTA</sequence>
<dbReference type="InterPro" id="IPR001242">
    <property type="entry name" value="Condensation_dom"/>
</dbReference>
<dbReference type="InterPro" id="IPR025110">
    <property type="entry name" value="AMP-bd_C"/>
</dbReference>
<dbReference type="FunFam" id="1.10.1200.10:FF:000016">
    <property type="entry name" value="Non-ribosomal peptide synthase"/>
    <property type="match status" value="2"/>
</dbReference>
<dbReference type="GO" id="GO:0072330">
    <property type="term" value="P:monocarboxylic acid biosynthetic process"/>
    <property type="evidence" value="ECO:0007669"/>
    <property type="project" value="UniProtKB-ARBA"/>
</dbReference>
<dbReference type="Gene3D" id="3.30.559.30">
    <property type="entry name" value="Nonribosomal peptide synthetase, condensation domain"/>
    <property type="match status" value="3"/>
</dbReference>
<dbReference type="SMART" id="SM00824">
    <property type="entry name" value="PKS_TE"/>
    <property type="match status" value="1"/>
</dbReference>
<comment type="cofactor">
    <cofactor evidence="1">
        <name>pantetheine 4'-phosphate</name>
        <dbReference type="ChEBI" id="CHEBI:47942"/>
    </cofactor>
</comment>
<dbReference type="GO" id="GO:0043041">
    <property type="term" value="P:amino acid activation for nonribosomal peptide biosynthetic process"/>
    <property type="evidence" value="ECO:0007669"/>
    <property type="project" value="TreeGrafter"/>
</dbReference>
<dbReference type="Gene3D" id="1.10.1200.10">
    <property type="entry name" value="ACP-like"/>
    <property type="match status" value="2"/>
</dbReference>
<dbReference type="SUPFAM" id="SSF52777">
    <property type="entry name" value="CoA-dependent acyltransferases"/>
    <property type="match status" value="6"/>
</dbReference>
<dbReference type="Pfam" id="PF00668">
    <property type="entry name" value="Condensation"/>
    <property type="match status" value="3"/>
</dbReference>
<proteinExistence type="predicted"/>